<evidence type="ECO:0000313" key="8">
    <source>
        <dbReference type="Proteomes" id="UP000187172"/>
    </source>
</evidence>
<name>A0A1R1E150_9BACL</name>
<comment type="caution">
    <text evidence="7">The sequence shown here is derived from an EMBL/GenBank/DDBJ whole genome shotgun (WGS) entry which is preliminary data.</text>
</comment>
<evidence type="ECO:0000256" key="6">
    <source>
        <dbReference type="SAM" id="Phobius"/>
    </source>
</evidence>
<dbReference type="Proteomes" id="UP000187172">
    <property type="component" value="Unassembled WGS sequence"/>
</dbReference>
<evidence type="ECO:0000256" key="3">
    <source>
        <dbReference type="ARBA" id="ARBA00022989"/>
    </source>
</evidence>
<protein>
    <submittedName>
        <fullName evidence="7">Crp/Fnr family transcriptional regulator</fullName>
    </submittedName>
</protein>
<gene>
    <name evidence="7" type="ORF">BK138_33785</name>
</gene>
<reference evidence="7 8" key="1">
    <citation type="submission" date="2016-11" db="EMBL/GenBank/DDBJ databases">
        <title>Paenibacillus species isolates.</title>
        <authorList>
            <person name="Beno S.M."/>
        </authorList>
    </citation>
    <scope>NUCLEOTIDE SEQUENCE [LARGE SCALE GENOMIC DNA]</scope>
    <source>
        <strain evidence="7 8">FSL R5-0378</strain>
    </source>
</reference>
<comment type="subcellular location">
    <subcellularLocation>
        <location evidence="1">Membrane</location>
        <topology evidence="1">Multi-pass membrane protein</topology>
    </subcellularLocation>
</comment>
<keyword evidence="3 6" id="KW-1133">Transmembrane helix</keyword>
<organism evidence="7 8">
    <name type="scientific">Paenibacillus rhizosphaerae</name>
    <dbReference type="NCBI Taxonomy" id="297318"/>
    <lineage>
        <taxon>Bacteria</taxon>
        <taxon>Bacillati</taxon>
        <taxon>Bacillota</taxon>
        <taxon>Bacilli</taxon>
        <taxon>Bacillales</taxon>
        <taxon>Paenibacillaceae</taxon>
        <taxon>Paenibacillus</taxon>
    </lineage>
</organism>
<keyword evidence="4 6" id="KW-0472">Membrane</keyword>
<evidence type="ECO:0000256" key="4">
    <source>
        <dbReference type="ARBA" id="ARBA00023136"/>
    </source>
</evidence>
<dbReference type="STRING" id="297318.BK138_33785"/>
<dbReference type="InterPro" id="IPR032808">
    <property type="entry name" value="DoxX"/>
</dbReference>
<feature type="transmembrane region" description="Helical" evidence="6">
    <location>
        <begin position="88"/>
        <end position="114"/>
    </location>
</feature>
<feature type="transmembrane region" description="Helical" evidence="6">
    <location>
        <begin position="126"/>
        <end position="144"/>
    </location>
</feature>
<keyword evidence="2 6" id="KW-0812">Transmembrane</keyword>
<dbReference type="PANTHER" id="PTHR39157">
    <property type="entry name" value="INTEGRAL MEMBRANE PROTEIN-RELATED"/>
    <property type="match status" value="1"/>
</dbReference>
<dbReference type="GO" id="GO:0016020">
    <property type="term" value="C:membrane"/>
    <property type="evidence" value="ECO:0007669"/>
    <property type="project" value="UniProtKB-SubCell"/>
</dbReference>
<proteinExistence type="predicted"/>
<evidence type="ECO:0000313" key="7">
    <source>
        <dbReference type="EMBL" id="OMF45560.1"/>
    </source>
</evidence>
<feature type="region of interest" description="Disordered" evidence="5">
    <location>
        <begin position="162"/>
        <end position="181"/>
    </location>
</feature>
<evidence type="ECO:0000256" key="1">
    <source>
        <dbReference type="ARBA" id="ARBA00004141"/>
    </source>
</evidence>
<evidence type="ECO:0000256" key="2">
    <source>
        <dbReference type="ARBA" id="ARBA00022692"/>
    </source>
</evidence>
<sequence length="181" mass="19451">MFNHWLRNHKVASWLLTVVRIYLGYSWIKGGIEKLTGGFDAGGFLQGAIAKSTGDHPAVQGWWAAFLEHAALPGVKFFNVLIPLGETLVGLGLILGTFTTFAALMGMVMNAAFLFSGTVSTNAQMLLLEMFIVVAAANAGRIGLDRWVLPYLRGLFHRHHDGMDPTPAPAPGMNGKSKGAA</sequence>
<dbReference type="AlphaFoldDB" id="A0A1R1E150"/>
<dbReference type="RefSeq" id="WP_076176787.1">
    <property type="nucleotide sequence ID" value="NZ_MRTP01000023.1"/>
</dbReference>
<accession>A0A1R1E150</accession>
<keyword evidence="8" id="KW-1185">Reference proteome</keyword>
<dbReference type="Pfam" id="PF07681">
    <property type="entry name" value="DoxX"/>
    <property type="match status" value="1"/>
</dbReference>
<dbReference type="PANTHER" id="PTHR39157:SF1">
    <property type="entry name" value="DOXX FAMILY PROTEIN"/>
    <property type="match status" value="1"/>
</dbReference>
<dbReference type="EMBL" id="MRTP01000023">
    <property type="protein sequence ID" value="OMF45560.1"/>
    <property type="molecule type" value="Genomic_DNA"/>
</dbReference>
<evidence type="ECO:0000256" key="5">
    <source>
        <dbReference type="SAM" id="MobiDB-lite"/>
    </source>
</evidence>